<dbReference type="Pfam" id="PF21818">
    <property type="entry name" value="DUF6884"/>
    <property type="match status" value="1"/>
</dbReference>
<dbReference type="AlphaFoldDB" id="A0A1H8UM95"/>
<feature type="domain" description="DUF6884" evidence="1">
    <location>
        <begin position="38"/>
        <end position="99"/>
    </location>
</feature>
<dbReference type="RefSeq" id="WP_092663547.1">
    <property type="nucleotide sequence ID" value="NZ_FOCX01000028.1"/>
</dbReference>
<evidence type="ECO:0000313" key="2">
    <source>
        <dbReference type="EMBL" id="SEP03728.1"/>
    </source>
</evidence>
<gene>
    <name evidence="2" type="ORF">SAMN05216388_102834</name>
</gene>
<dbReference type="InterPro" id="IPR049251">
    <property type="entry name" value="DUF6884"/>
</dbReference>
<sequence length="236" mass="26828">MNVLVLSPCSKDKRYDPVLDCEGVDEHSREKLLQAHPESATTAAEMYTGNEHQHIKTAVDHLRSSADVDWYIISAGFGLLHSETEIPSYECGFSDIESVRTRAERAGYDIDNLTNDETIQMVGREKDIPQEFRKVLGQEYDLLFVVLSEPYLLSVADALTQIPEQMVAFALASKGSKQFIGDCTWIPATETERRALETTWMEIRGKRFLEIVKQLSEDDLEQMRYDGSSQDFPRPD</sequence>
<evidence type="ECO:0000259" key="1">
    <source>
        <dbReference type="Pfam" id="PF21818"/>
    </source>
</evidence>
<evidence type="ECO:0000313" key="3">
    <source>
        <dbReference type="Proteomes" id="UP000198775"/>
    </source>
</evidence>
<proteinExistence type="predicted"/>
<reference evidence="3" key="1">
    <citation type="submission" date="2016-10" db="EMBL/GenBank/DDBJ databases">
        <authorList>
            <person name="Varghese N."/>
            <person name="Submissions S."/>
        </authorList>
    </citation>
    <scope>NUCLEOTIDE SEQUENCE [LARGE SCALE GENOMIC DNA]</scope>
    <source>
        <strain evidence="3">IBRC-M 10043</strain>
    </source>
</reference>
<organism evidence="2 3">
    <name type="scientific">Halorientalis persicus</name>
    <dbReference type="NCBI Taxonomy" id="1367881"/>
    <lineage>
        <taxon>Archaea</taxon>
        <taxon>Methanobacteriati</taxon>
        <taxon>Methanobacteriota</taxon>
        <taxon>Stenosarchaea group</taxon>
        <taxon>Halobacteria</taxon>
        <taxon>Halobacteriales</taxon>
        <taxon>Haloarculaceae</taxon>
        <taxon>Halorientalis</taxon>
    </lineage>
</organism>
<keyword evidence="3" id="KW-1185">Reference proteome</keyword>
<accession>A0A1H8UM95</accession>
<dbReference type="Proteomes" id="UP000198775">
    <property type="component" value="Unassembled WGS sequence"/>
</dbReference>
<name>A0A1H8UM95_9EURY</name>
<protein>
    <recommendedName>
        <fullName evidence="1">DUF6884 domain-containing protein</fullName>
    </recommendedName>
</protein>
<dbReference type="OrthoDB" id="303487at2157"/>
<dbReference type="EMBL" id="FOCX01000028">
    <property type="protein sequence ID" value="SEP03728.1"/>
    <property type="molecule type" value="Genomic_DNA"/>
</dbReference>
<dbReference type="GeneID" id="301161738"/>